<dbReference type="Pfam" id="PF13532">
    <property type="entry name" value="2OG-FeII_Oxy_2"/>
    <property type="match status" value="1"/>
</dbReference>
<reference evidence="4 5" key="1">
    <citation type="submission" date="2013-03" db="EMBL/GenBank/DDBJ databases">
        <title>The Genome Sequence of Capronia coronata CBS 617.96.</title>
        <authorList>
            <consortium name="The Broad Institute Genomics Platform"/>
            <person name="Cuomo C."/>
            <person name="de Hoog S."/>
            <person name="Gorbushina A."/>
            <person name="Walker B."/>
            <person name="Young S.K."/>
            <person name="Zeng Q."/>
            <person name="Gargeya S."/>
            <person name="Fitzgerald M."/>
            <person name="Haas B."/>
            <person name="Abouelleil A."/>
            <person name="Allen A.W."/>
            <person name="Alvarado L."/>
            <person name="Arachchi H.M."/>
            <person name="Berlin A.M."/>
            <person name="Chapman S.B."/>
            <person name="Gainer-Dewar J."/>
            <person name="Goldberg J."/>
            <person name="Griggs A."/>
            <person name="Gujja S."/>
            <person name="Hansen M."/>
            <person name="Howarth C."/>
            <person name="Imamovic A."/>
            <person name="Ireland A."/>
            <person name="Larimer J."/>
            <person name="McCowan C."/>
            <person name="Murphy C."/>
            <person name="Pearson M."/>
            <person name="Poon T.W."/>
            <person name="Priest M."/>
            <person name="Roberts A."/>
            <person name="Saif S."/>
            <person name="Shea T."/>
            <person name="Sisk P."/>
            <person name="Sykes S."/>
            <person name="Wortman J."/>
            <person name="Nusbaum C."/>
            <person name="Birren B."/>
        </authorList>
    </citation>
    <scope>NUCLEOTIDE SEQUENCE [LARGE SCALE GENOMIC DNA]</scope>
    <source>
        <strain evidence="4 5">CBS 617.96</strain>
    </source>
</reference>
<dbReference type="PANTHER" id="PTHR31212:SF5">
    <property type="entry name" value="ISOCHORISMATASE FAMILY PROTEIN FAMILY (AFU_ORTHOLOGUE AFUA_3G14500)"/>
    <property type="match status" value="1"/>
</dbReference>
<feature type="region of interest" description="Disordered" evidence="2">
    <location>
        <begin position="326"/>
        <end position="468"/>
    </location>
</feature>
<dbReference type="Gene3D" id="2.60.120.590">
    <property type="entry name" value="Alpha-ketoglutarate-dependent dioxygenase AlkB-like"/>
    <property type="match status" value="1"/>
</dbReference>
<dbReference type="SUPFAM" id="SSF52499">
    <property type="entry name" value="Isochorismatase-like hydrolases"/>
    <property type="match status" value="1"/>
</dbReference>
<dbReference type="PROSITE" id="PS51471">
    <property type="entry name" value="FE2OG_OXY"/>
    <property type="match status" value="1"/>
</dbReference>
<dbReference type="RefSeq" id="XP_007722319.1">
    <property type="nucleotide sequence ID" value="XM_007724129.1"/>
</dbReference>
<feature type="compositionally biased region" description="Basic and acidic residues" evidence="2">
    <location>
        <begin position="327"/>
        <end position="336"/>
    </location>
</feature>
<dbReference type="GO" id="GO:0051213">
    <property type="term" value="F:dioxygenase activity"/>
    <property type="evidence" value="ECO:0007669"/>
    <property type="project" value="InterPro"/>
</dbReference>
<dbReference type="Gene3D" id="3.40.50.850">
    <property type="entry name" value="Isochorismatase-like"/>
    <property type="match status" value="1"/>
</dbReference>
<dbReference type="InterPro" id="IPR027450">
    <property type="entry name" value="AlkB-like"/>
</dbReference>
<accession>W9YYQ4</accession>
<dbReference type="AlphaFoldDB" id="W9YYQ4"/>
<evidence type="ECO:0000256" key="2">
    <source>
        <dbReference type="SAM" id="MobiDB-lite"/>
    </source>
</evidence>
<dbReference type="InterPro" id="IPR036380">
    <property type="entry name" value="Isochorismatase-like_sf"/>
</dbReference>
<feature type="region of interest" description="Disordered" evidence="2">
    <location>
        <begin position="619"/>
        <end position="638"/>
    </location>
</feature>
<dbReference type="EMBL" id="AMWN01000002">
    <property type="protein sequence ID" value="EXJ94825.1"/>
    <property type="molecule type" value="Genomic_DNA"/>
</dbReference>
<keyword evidence="5" id="KW-1185">Reference proteome</keyword>
<feature type="compositionally biased region" description="Basic and acidic residues" evidence="2">
    <location>
        <begin position="447"/>
        <end position="462"/>
    </location>
</feature>
<evidence type="ECO:0000313" key="5">
    <source>
        <dbReference type="Proteomes" id="UP000019484"/>
    </source>
</evidence>
<dbReference type="PANTHER" id="PTHR31212">
    <property type="entry name" value="ALPHA-KETOGLUTARATE-DEPENDENT DIOXYGENASE ALKB HOMOLOG 3"/>
    <property type="match status" value="1"/>
</dbReference>
<dbReference type="STRING" id="1182541.W9YYQ4"/>
<evidence type="ECO:0000313" key="4">
    <source>
        <dbReference type="EMBL" id="EXJ94825.1"/>
    </source>
</evidence>
<name>W9YYQ4_9EURO</name>
<dbReference type="CDD" id="cd00431">
    <property type="entry name" value="cysteine_hydrolases"/>
    <property type="match status" value="1"/>
</dbReference>
<comment type="caution">
    <text evidence="4">The sequence shown here is derived from an EMBL/GenBank/DDBJ whole genome shotgun (WGS) entry which is preliminary data.</text>
</comment>
<feature type="region of interest" description="Disordered" evidence="2">
    <location>
        <begin position="92"/>
        <end position="123"/>
    </location>
</feature>
<dbReference type="InterPro" id="IPR032854">
    <property type="entry name" value="ALKBH3"/>
</dbReference>
<gene>
    <name evidence="4" type="ORF">A1O1_03223</name>
</gene>
<dbReference type="SUPFAM" id="SSF51197">
    <property type="entry name" value="Clavaminate synthase-like"/>
    <property type="match status" value="1"/>
</dbReference>
<dbReference type="InterPro" id="IPR005123">
    <property type="entry name" value="Oxoglu/Fe-dep_dioxygenase_dom"/>
</dbReference>
<dbReference type="GeneID" id="19158118"/>
<dbReference type="OrthoDB" id="445341at2759"/>
<dbReference type="GO" id="GO:0006307">
    <property type="term" value="P:DNA alkylation repair"/>
    <property type="evidence" value="ECO:0007669"/>
    <property type="project" value="InterPro"/>
</dbReference>
<feature type="compositionally biased region" description="Polar residues" evidence="2">
    <location>
        <begin position="625"/>
        <end position="638"/>
    </location>
</feature>
<evidence type="ECO:0000259" key="3">
    <source>
        <dbReference type="PROSITE" id="PS51471"/>
    </source>
</evidence>
<proteinExistence type="inferred from homology"/>
<feature type="domain" description="Fe2OG dioxygenase" evidence="3">
    <location>
        <begin position="572"/>
        <end position="694"/>
    </location>
</feature>
<protein>
    <recommendedName>
        <fullName evidence="3">Fe2OG dioxygenase domain-containing protein</fullName>
    </recommendedName>
</protein>
<sequence>MLFPAGSLPPGPPIETKKALLLLDFQNDFVSPEGKLPVANVVSFLPNLIPLVAEFRAKGEVIWVGTEYKQPRSTISATTGAHSILLRHSLRQQDPDDGTSKYLNAPSDVRSPTEDPLSPSQQYDVTHDREAFLAPLLIATKYRCCIPGTPGADYPDIIKNVIDPQQDLVILKSHYSAFTESPLLVHLRTRLITELYVCGSLSNIAVYATVLDAVCHGLQVTIVEDCLGFNDEKCHVEAMRQMADHMGANGIDCQELRDDLAGLLGDVVHEEEYTTRFQVSLPPPARRTKSHTSRKQIHNWIAGLDGQANEALVPEDSAMLSIQSAERTNHGDESVSKSESSPRVVQPLPSERSSPRKRSTSDVDSLEEPVIPRISHKTSVRRASNTASTATQMKRKQSSSATRKKRPSNESQRRSPPSFTPIAMVQDPPARTQEPEEAVLPENDLGQDEKVTLDTTPDDRQPGSRKKDKLALTFLGPEDTIGQGDSRLFFDLLNSEEADRAFQSCKESIKWQKMFHRSGEVPRLVAVQGEVAEDGSCFPIYRHPADESPELLPFDSTVNMLRLAAERVVGHRLNHVLIQWYRNGEDNISEHSDKTLDVVHRSNIVNLSLGAQRTMTLRKKRSAVSPVTQHGGSEITRPSQRIHLPHNSLFVLGQETNRHWLHAIRADKRPTSQKDPAELAYEGERISLTFRHIGTFIDPTDNTIWGQGATSKQREGARRLLTGRKAEEQGEAMVRAFGQENHRSTEWDWDEWYGNGFDVVNFETKKA</sequence>
<dbReference type="Pfam" id="PF00857">
    <property type="entry name" value="Isochorismatase"/>
    <property type="match status" value="1"/>
</dbReference>
<evidence type="ECO:0000256" key="1">
    <source>
        <dbReference type="ARBA" id="ARBA00006336"/>
    </source>
</evidence>
<dbReference type="HOGENOM" id="CLU_005335_0_0_1"/>
<organism evidence="4 5">
    <name type="scientific">Capronia coronata CBS 617.96</name>
    <dbReference type="NCBI Taxonomy" id="1182541"/>
    <lineage>
        <taxon>Eukaryota</taxon>
        <taxon>Fungi</taxon>
        <taxon>Dikarya</taxon>
        <taxon>Ascomycota</taxon>
        <taxon>Pezizomycotina</taxon>
        <taxon>Eurotiomycetes</taxon>
        <taxon>Chaetothyriomycetidae</taxon>
        <taxon>Chaetothyriales</taxon>
        <taxon>Herpotrichiellaceae</taxon>
        <taxon>Capronia</taxon>
    </lineage>
</organism>
<dbReference type="InterPro" id="IPR000868">
    <property type="entry name" value="Isochorismatase-like_dom"/>
</dbReference>
<dbReference type="InterPro" id="IPR037151">
    <property type="entry name" value="AlkB-like_sf"/>
</dbReference>
<dbReference type="eggNOG" id="ENOG502QRZN">
    <property type="taxonomic scope" value="Eukaryota"/>
</dbReference>
<comment type="similarity">
    <text evidence="1">Belongs to the isochorismatase family.</text>
</comment>
<feature type="compositionally biased region" description="Polar residues" evidence="2">
    <location>
        <begin position="381"/>
        <end position="392"/>
    </location>
</feature>
<dbReference type="Proteomes" id="UP000019484">
    <property type="component" value="Unassembled WGS sequence"/>
</dbReference>
<feature type="compositionally biased region" description="Basic residues" evidence="2">
    <location>
        <begin position="393"/>
        <end position="406"/>
    </location>
</feature>